<sequence>MTSVAMVMSTGTLATAHVPNAATEKLKIGTEPLGRLIGGILLVFARKALKLDNVRTQDLRTRSLVSSSDQRIRFLVLFGFPTNFSTILIKTCRYYRDWQQNQGNEFLNIVDYNRQIACKVFDMPPNVIGLVIF</sequence>
<name>E3QEK8_COLGM</name>
<evidence type="ECO:0000313" key="2">
    <source>
        <dbReference type="Proteomes" id="UP000008782"/>
    </source>
</evidence>
<evidence type="ECO:0000313" key="1">
    <source>
        <dbReference type="EMBL" id="EFQ29314.1"/>
    </source>
</evidence>
<keyword evidence="2" id="KW-1185">Reference proteome</keyword>
<protein>
    <submittedName>
        <fullName evidence="1">Uncharacterized protein</fullName>
    </submittedName>
</protein>
<gene>
    <name evidence="1" type="ORF">GLRG_04458</name>
</gene>
<dbReference type="RefSeq" id="XP_008093334.1">
    <property type="nucleotide sequence ID" value="XM_008095143.1"/>
</dbReference>
<dbReference type="GeneID" id="24409823"/>
<proteinExistence type="predicted"/>
<organism evidence="2">
    <name type="scientific">Colletotrichum graminicola (strain M1.001 / M2 / FGSC 10212)</name>
    <name type="common">Maize anthracnose fungus</name>
    <name type="synonym">Glomerella graminicola</name>
    <dbReference type="NCBI Taxonomy" id="645133"/>
    <lineage>
        <taxon>Eukaryota</taxon>
        <taxon>Fungi</taxon>
        <taxon>Dikarya</taxon>
        <taxon>Ascomycota</taxon>
        <taxon>Pezizomycotina</taxon>
        <taxon>Sordariomycetes</taxon>
        <taxon>Hypocreomycetidae</taxon>
        <taxon>Glomerellales</taxon>
        <taxon>Glomerellaceae</taxon>
        <taxon>Colletotrichum</taxon>
        <taxon>Colletotrichum graminicola species complex</taxon>
    </lineage>
</organism>
<dbReference type="HOGENOM" id="CLU_1906589_0_0_1"/>
<accession>E3QEK8</accession>
<dbReference type="VEuPathDB" id="FungiDB:GLRG_04458"/>
<dbReference type="AlphaFoldDB" id="E3QEK8"/>
<dbReference type="EMBL" id="GG697344">
    <property type="protein sequence ID" value="EFQ29314.1"/>
    <property type="molecule type" value="Genomic_DNA"/>
</dbReference>
<dbReference type="Proteomes" id="UP000008782">
    <property type="component" value="Unassembled WGS sequence"/>
</dbReference>
<reference evidence="2" key="1">
    <citation type="journal article" date="2012" name="Nat. Genet.">
        <title>Lifestyle transitions in plant pathogenic Colletotrichum fungi deciphered by genome and transcriptome analyses.</title>
        <authorList>
            <person name="O'Connell R.J."/>
            <person name="Thon M.R."/>
            <person name="Hacquard S."/>
            <person name="Amyotte S.G."/>
            <person name="Kleemann J."/>
            <person name="Torres M.F."/>
            <person name="Damm U."/>
            <person name="Buiate E.A."/>
            <person name="Epstein L."/>
            <person name="Alkan N."/>
            <person name="Altmueller J."/>
            <person name="Alvarado-Balderrama L."/>
            <person name="Bauser C.A."/>
            <person name="Becker C."/>
            <person name="Birren B.W."/>
            <person name="Chen Z."/>
            <person name="Choi J."/>
            <person name="Crouch J.A."/>
            <person name="Duvick J.P."/>
            <person name="Farman M.A."/>
            <person name="Gan P."/>
            <person name="Heiman D."/>
            <person name="Henrissat B."/>
            <person name="Howard R.J."/>
            <person name="Kabbage M."/>
            <person name="Koch C."/>
            <person name="Kracher B."/>
            <person name="Kubo Y."/>
            <person name="Law A.D."/>
            <person name="Lebrun M.-H."/>
            <person name="Lee Y.-H."/>
            <person name="Miyara I."/>
            <person name="Moore N."/>
            <person name="Neumann U."/>
            <person name="Nordstroem K."/>
            <person name="Panaccione D.G."/>
            <person name="Panstruga R."/>
            <person name="Place M."/>
            <person name="Proctor R.H."/>
            <person name="Prusky D."/>
            <person name="Rech G."/>
            <person name="Reinhardt R."/>
            <person name="Rollins J.A."/>
            <person name="Rounsley S."/>
            <person name="Schardl C.L."/>
            <person name="Schwartz D.C."/>
            <person name="Shenoy N."/>
            <person name="Shirasu K."/>
            <person name="Sikhakolli U.R."/>
            <person name="Stueber K."/>
            <person name="Sukno S.A."/>
            <person name="Sweigard J.A."/>
            <person name="Takano Y."/>
            <person name="Takahara H."/>
            <person name="Trail F."/>
            <person name="van der Does H.C."/>
            <person name="Voll L.M."/>
            <person name="Will I."/>
            <person name="Young S."/>
            <person name="Zeng Q."/>
            <person name="Zhang J."/>
            <person name="Zhou S."/>
            <person name="Dickman M.B."/>
            <person name="Schulze-Lefert P."/>
            <person name="Ver Loren van Themaat E."/>
            <person name="Ma L.-J."/>
            <person name="Vaillancourt L.J."/>
        </authorList>
    </citation>
    <scope>NUCLEOTIDE SEQUENCE [LARGE SCALE GENOMIC DNA]</scope>
    <source>
        <strain evidence="2">M1.001 / M2 / FGSC 10212</strain>
    </source>
</reference>